<dbReference type="Gene3D" id="3.40.50.410">
    <property type="entry name" value="von Willebrand factor, type A domain"/>
    <property type="match status" value="1"/>
</dbReference>
<evidence type="ECO:0000256" key="1">
    <source>
        <dbReference type="SAM" id="MobiDB-lite"/>
    </source>
</evidence>
<reference evidence="3" key="1">
    <citation type="journal article" date="2019" name="bioRxiv">
        <title>The Genome of the Zebra Mussel, Dreissena polymorpha: A Resource for Invasive Species Research.</title>
        <authorList>
            <person name="McCartney M.A."/>
            <person name="Auch B."/>
            <person name="Kono T."/>
            <person name="Mallez S."/>
            <person name="Zhang Y."/>
            <person name="Obille A."/>
            <person name="Becker A."/>
            <person name="Abrahante J.E."/>
            <person name="Garbe J."/>
            <person name="Badalamenti J.P."/>
            <person name="Herman A."/>
            <person name="Mangelson H."/>
            <person name="Liachko I."/>
            <person name="Sullivan S."/>
            <person name="Sone E.D."/>
            <person name="Koren S."/>
            <person name="Silverstein K.A.T."/>
            <person name="Beckman K.B."/>
            <person name="Gohl D.M."/>
        </authorList>
    </citation>
    <scope>NUCLEOTIDE SEQUENCE</scope>
    <source>
        <strain evidence="3">Duluth1</strain>
        <tissue evidence="3">Whole animal</tissue>
    </source>
</reference>
<keyword evidence="4" id="KW-1185">Reference proteome</keyword>
<feature type="compositionally biased region" description="Polar residues" evidence="1">
    <location>
        <begin position="99"/>
        <end position="166"/>
    </location>
</feature>
<dbReference type="GO" id="GO:0004842">
    <property type="term" value="F:ubiquitin-protein transferase activity"/>
    <property type="evidence" value="ECO:0007669"/>
    <property type="project" value="InterPro"/>
</dbReference>
<evidence type="ECO:0000313" key="3">
    <source>
        <dbReference type="EMBL" id="KAH3835549.1"/>
    </source>
</evidence>
<dbReference type="GO" id="GO:0046872">
    <property type="term" value="F:metal ion binding"/>
    <property type="evidence" value="ECO:0007669"/>
    <property type="project" value="InterPro"/>
</dbReference>
<proteinExistence type="predicted"/>
<name>A0A9D4K9S5_DREPO</name>
<evidence type="ECO:0000313" key="4">
    <source>
        <dbReference type="Proteomes" id="UP000828390"/>
    </source>
</evidence>
<dbReference type="Pfam" id="PF13519">
    <property type="entry name" value="VWA_2"/>
    <property type="match status" value="1"/>
</dbReference>
<protein>
    <recommendedName>
        <fullName evidence="2">VWFA domain-containing protein</fullName>
    </recommendedName>
</protein>
<dbReference type="InterPro" id="IPR036465">
    <property type="entry name" value="vWFA_dom_sf"/>
</dbReference>
<dbReference type="SUPFAM" id="SSF53300">
    <property type="entry name" value="vWA-like"/>
    <property type="match status" value="1"/>
</dbReference>
<dbReference type="OrthoDB" id="6157543at2759"/>
<organism evidence="3 4">
    <name type="scientific">Dreissena polymorpha</name>
    <name type="common">Zebra mussel</name>
    <name type="synonym">Mytilus polymorpha</name>
    <dbReference type="NCBI Taxonomy" id="45954"/>
    <lineage>
        <taxon>Eukaryota</taxon>
        <taxon>Metazoa</taxon>
        <taxon>Spiralia</taxon>
        <taxon>Lophotrochozoa</taxon>
        <taxon>Mollusca</taxon>
        <taxon>Bivalvia</taxon>
        <taxon>Autobranchia</taxon>
        <taxon>Heteroconchia</taxon>
        <taxon>Euheterodonta</taxon>
        <taxon>Imparidentia</taxon>
        <taxon>Neoheterodontei</taxon>
        <taxon>Myida</taxon>
        <taxon>Dreissenoidea</taxon>
        <taxon>Dreissenidae</taxon>
        <taxon>Dreissena</taxon>
    </lineage>
</organism>
<dbReference type="CDD" id="cd00198">
    <property type="entry name" value="vWFA"/>
    <property type="match status" value="1"/>
</dbReference>
<feature type="domain" description="VWFA" evidence="2">
    <location>
        <begin position="231"/>
        <end position="462"/>
    </location>
</feature>
<dbReference type="EMBL" id="JAIWYP010000004">
    <property type="protein sequence ID" value="KAH3835549.1"/>
    <property type="molecule type" value="Genomic_DNA"/>
</dbReference>
<comment type="caution">
    <text evidence="3">The sequence shown here is derived from an EMBL/GenBank/DDBJ whole genome shotgun (WGS) entry which is preliminary data.</text>
</comment>
<dbReference type="SMART" id="SM00327">
    <property type="entry name" value="VWA"/>
    <property type="match status" value="1"/>
</dbReference>
<dbReference type="AlphaFoldDB" id="A0A9D4K9S5"/>
<dbReference type="SUPFAM" id="SSF159034">
    <property type="entry name" value="Mib/herc2 domain-like"/>
    <property type="match status" value="1"/>
</dbReference>
<gene>
    <name evidence="3" type="ORF">DPMN_108902</name>
</gene>
<dbReference type="Proteomes" id="UP000828390">
    <property type="component" value="Unassembled WGS sequence"/>
</dbReference>
<accession>A0A9D4K9S5</accession>
<reference evidence="3" key="2">
    <citation type="submission" date="2020-11" db="EMBL/GenBank/DDBJ databases">
        <authorList>
            <person name="McCartney M.A."/>
            <person name="Auch B."/>
            <person name="Kono T."/>
            <person name="Mallez S."/>
            <person name="Becker A."/>
            <person name="Gohl D.M."/>
            <person name="Silverstein K.A.T."/>
            <person name="Koren S."/>
            <person name="Bechman K.B."/>
            <person name="Herman A."/>
            <person name="Abrahante J.E."/>
            <person name="Garbe J."/>
        </authorList>
    </citation>
    <scope>NUCLEOTIDE SEQUENCE</scope>
    <source>
        <strain evidence="3">Duluth1</strain>
        <tissue evidence="3">Whole animal</tissue>
    </source>
</reference>
<feature type="region of interest" description="Disordered" evidence="1">
    <location>
        <begin position="98"/>
        <end position="181"/>
    </location>
</feature>
<dbReference type="Gene3D" id="2.30.30.40">
    <property type="entry name" value="SH3 Domains"/>
    <property type="match status" value="2"/>
</dbReference>
<dbReference type="InterPro" id="IPR002035">
    <property type="entry name" value="VWF_A"/>
</dbReference>
<sequence length="645" mass="72555">MDLKSDLEEIKVSTLKIKKRLDELSQRTPKCQCGDRISQVRTDIQNLGSRLDRFASTHDKGVNTHEHRFQQIQQQIVELNDLILSCQSNEGVLEDVHKASTTGTQSVESDNTNVSQSDREGSTGNSTENRSSSTGAAFSPAQNNSSANRPFSGENSISEYTTTRESLNPERFDTQGTRRKTKRVTFAEPDTEWQTIRQTTKSYMDMDIWRTLAQSTLNSALQTTGDIECIVTVLLLDISESMATGEAWKQTKTFVNDFLEGLNEIRSIGDEQLKDEYVAVATFGHETRLQMLLSSNYDSVQEIVDRLTPGGPSPLYGGLWMGLAGAMSCKKARFTSNGVTILPKIIILSDYRPTETLLTQGPDVPDWEKTDETLANVMSALGDLDRRGMTVFVVPVGDYDQEFVNVIKPAGRRLYNHTEGRRLARRHYLSVKTDLLVLTPIYDGMFSSEDLDDMLEIRVESLNLRLRTRQVDPENMYKESASKIFPQIGSRVRRGPDWHSKNQDHGEPGTVVGHDEEDSLIWVTWDADDNTNVYHYGGGGYEVLVYDEPRTLKPGEKIAVGCWVKPGKDGKFQKIHEWNKGVVIRVQPPKAHVRWDSGARGDYSYGEDGKCEIELCATHPQLERTDLVSTVNNAALKLRKKNKNM</sequence>
<evidence type="ECO:0000259" key="2">
    <source>
        <dbReference type="PROSITE" id="PS50234"/>
    </source>
</evidence>
<dbReference type="InterPro" id="IPR037252">
    <property type="entry name" value="Mib_Herc2_sf"/>
</dbReference>
<dbReference type="PROSITE" id="PS50234">
    <property type="entry name" value="VWFA"/>
    <property type="match status" value="1"/>
</dbReference>